<feature type="compositionally biased region" description="Basic and acidic residues" evidence="1">
    <location>
        <begin position="91"/>
        <end position="103"/>
    </location>
</feature>
<accession>A0A310SD33</accession>
<sequence>MMHSSVRSEKDSAPLYSFTLPPLLIRLLHLRSIANSVLDTKFQVRKQSYGALNYFSSRETLHSSMKNVCEQFQRRLSTSRQPASPSLGRSQADKGSKETRYGEQGKYLTNPETNGTRGPRNATSTVETRLTNMSNIYMQEPATKDKVISISYFHTRISYKITDLQKKHTIFGKVTGEAIYYMLKLEEALVGENDRSHYSPRLIKTIILNNPFSDIIPRIILQKSEEVKDSSIAKTTAVKDFNILSFGGEVKEDEEESVILNKKFTGKGKSAYDHLTDPKLSSQPAVEPPGPPNKKRKKVCNSDWESDDEVKT</sequence>
<feature type="compositionally biased region" description="Polar residues" evidence="1">
    <location>
        <begin position="110"/>
        <end position="124"/>
    </location>
</feature>
<feature type="compositionally biased region" description="Polar residues" evidence="1">
    <location>
        <begin position="74"/>
        <end position="89"/>
    </location>
</feature>
<dbReference type="Gene3D" id="2.40.100.10">
    <property type="entry name" value="Cyclophilin-like"/>
    <property type="match status" value="1"/>
</dbReference>
<evidence type="ECO:0000256" key="1">
    <source>
        <dbReference type="SAM" id="MobiDB-lite"/>
    </source>
</evidence>
<dbReference type="Proteomes" id="UP000250275">
    <property type="component" value="Unassembled WGS sequence"/>
</dbReference>
<feature type="region of interest" description="Disordered" evidence="1">
    <location>
        <begin position="268"/>
        <end position="312"/>
    </location>
</feature>
<dbReference type="AlphaFoldDB" id="A0A310SD33"/>
<evidence type="ECO:0000313" key="3">
    <source>
        <dbReference type="Proteomes" id="UP000250275"/>
    </source>
</evidence>
<dbReference type="InterPro" id="IPR029000">
    <property type="entry name" value="Cyclophilin-like_dom_sf"/>
</dbReference>
<name>A0A310SD33_9HYME</name>
<dbReference type="GO" id="GO:0016853">
    <property type="term" value="F:isomerase activity"/>
    <property type="evidence" value="ECO:0007669"/>
    <property type="project" value="UniProtKB-KW"/>
</dbReference>
<keyword evidence="2" id="KW-0413">Isomerase</keyword>
<protein>
    <submittedName>
        <fullName evidence="2">Peptidyl-prolyl cis-trans isomerase CWC27 like protein</fullName>
    </submittedName>
</protein>
<dbReference type="EMBL" id="KQ761163">
    <property type="protein sequence ID" value="OAD58113.1"/>
    <property type="molecule type" value="Genomic_DNA"/>
</dbReference>
<feature type="region of interest" description="Disordered" evidence="1">
    <location>
        <begin position="73"/>
        <end position="124"/>
    </location>
</feature>
<gene>
    <name evidence="2" type="ORF">WN48_00844</name>
</gene>
<keyword evidence="3" id="KW-1185">Reference proteome</keyword>
<organism evidence="2 3">
    <name type="scientific">Eufriesea mexicana</name>
    <dbReference type="NCBI Taxonomy" id="516756"/>
    <lineage>
        <taxon>Eukaryota</taxon>
        <taxon>Metazoa</taxon>
        <taxon>Ecdysozoa</taxon>
        <taxon>Arthropoda</taxon>
        <taxon>Hexapoda</taxon>
        <taxon>Insecta</taxon>
        <taxon>Pterygota</taxon>
        <taxon>Neoptera</taxon>
        <taxon>Endopterygota</taxon>
        <taxon>Hymenoptera</taxon>
        <taxon>Apocrita</taxon>
        <taxon>Aculeata</taxon>
        <taxon>Apoidea</taxon>
        <taxon>Anthophila</taxon>
        <taxon>Apidae</taxon>
        <taxon>Eufriesea</taxon>
    </lineage>
</organism>
<proteinExistence type="predicted"/>
<reference evidence="2 3" key="1">
    <citation type="submission" date="2015-07" db="EMBL/GenBank/DDBJ databases">
        <title>The genome of Eufriesea mexicana.</title>
        <authorList>
            <person name="Pan H."/>
            <person name="Kapheim K."/>
        </authorList>
    </citation>
    <scope>NUCLEOTIDE SEQUENCE [LARGE SCALE GENOMIC DNA]</scope>
    <source>
        <strain evidence="2">0111107269</strain>
        <tissue evidence="2">Whole body</tissue>
    </source>
</reference>
<evidence type="ECO:0000313" key="2">
    <source>
        <dbReference type="EMBL" id="OAD58113.1"/>
    </source>
</evidence>